<comment type="caution">
    <text evidence="1">The sequence shown here is derived from an EMBL/GenBank/DDBJ whole genome shotgun (WGS) entry which is preliminary data.</text>
</comment>
<organism evidence="1 2">
    <name type="scientific">Pleurodeles waltl</name>
    <name type="common">Iberian ribbed newt</name>
    <dbReference type="NCBI Taxonomy" id="8319"/>
    <lineage>
        <taxon>Eukaryota</taxon>
        <taxon>Metazoa</taxon>
        <taxon>Chordata</taxon>
        <taxon>Craniata</taxon>
        <taxon>Vertebrata</taxon>
        <taxon>Euteleostomi</taxon>
        <taxon>Amphibia</taxon>
        <taxon>Batrachia</taxon>
        <taxon>Caudata</taxon>
        <taxon>Salamandroidea</taxon>
        <taxon>Salamandridae</taxon>
        <taxon>Pleurodelinae</taxon>
        <taxon>Pleurodeles</taxon>
    </lineage>
</organism>
<evidence type="ECO:0000313" key="2">
    <source>
        <dbReference type="Proteomes" id="UP001066276"/>
    </source>
</evidence>
<gene>
    <name evidence="1" type="ORF">NDU88_005035</name>
</gene>
<keyword evidence="2" id="KW-1185">Reference proteome</keyword>
<proteinExistence type="predicted"/>
<dbReference type="Proteomes" id="UP001066276">
    <property type="component" value="Chromosome 2_2"/>
</dbReference>
<dbReference type="AlphaFoldDB" id="A0AAV7V6U9"/>
<protein>
    <submittedName>
        <fullName evidence="1">Uncharacterized protein</fullName>
    </submittedName>
</protein>
<accession>A0AAV7V6U9</accession>
<dbReference type="EMBL" id="JANPWB010000004">
    <property type="protein sequence ID" value="KAJ1195767.1"/>
    <property type="molecule type" value="Genomic_DNA"/>
</dbReference>
<evidence type="ECO:0000313" key="1">
    <source>
        <dbReference type="EMBL" id="KAJ1195767.1"/>
    </source>
</evidence>
<name>A0AAV7V6U9_PLEWA</name>
<reference evidence="1" key="1">
    <citation type="journal article" date="2022" name="bioRxiv">
        <title>Sequencing and chromosome-scale assembly of the giantPleurodeles waltlgenome.</title>
        <authorList>
            <person name="Brown T."/>
            <person name="Elewa A."/>
            <person name="Iarovenko S."/>
            <person name="Subramanian E."/>
            <person name="Araus A.J."/>
            <person name="Petzold A."/>
            <person name="Susuki M."/>
            <person name="Suzuki K.-i.T."/>
            <person name="Hayashi T."/>
            <person name="Toyoda A."/>
            <person name="Oliveira C."/>
            <person name="Osipova E."/>
            <person name="Leigh N.D."/>
            <person name="Simon A."/>
            <person name="Yun M.H."/>
        </authorList>
    </citation>
    <scope>NUCLEOTIDE SEQUENCE</scope>
    <source>
        <strain evidence="1">20211129_DDA</strain>
        <tissue evidence="1">Liver</tissue>
    </source>
</reference>
<sequence length="138" mass="15080">MAAGSCSVQEMSHVKLLDTGCLRHQIWTTGPLGSLGHFGPPLVLQEASSSSGEESQSIGCCHEGCLLKQESYFVTPQKIPLVLLVQGEDWQSSERVHLGNCCKSWLERKLQVTGVVLDTLVQLQWFLEQSTVAPTVIS</sequence>